<dbReference type="OrthoDB" id="2300474at2"/>
<evidence type="ECO:0008006" key="3">
    <source>
        <dbReference type="Google" id="ProtNLM"/>
    </source>
</evidence>
<dbReference type="AlphaFoldDB" id="A0A0R1Y7R8"/>
<dbReference type="STRING" id="1423734.FC83_GL000943"/>
<reference evidence="1 2" key="1">
    <citation type="journal article" date="2015" name="Genome Announc.">
        <title>Expanding the biotechnology potential of lactobacilli through comparative genomics of 213 strains and associated genera.</title>
        <authorList>
            <person name="Sun Z."/>
            <person name="Harris H.M."/>
            <person name="McCann A."/>
            <person name="Guo C."/>
            <person name="Argimon S."/>
            <person name="Zhang W."/>
            <person name="Yang X."/>
            <person name="Jeffery I.B."/>
            <person name="Cooney J.C."/>
            <person name="Kagawa T.F."/>
            <person name="Liu W."/>
            <person name="Song Y."/>
            <person name="Salvetti E."/>
            <person name="Wrobel A."/>
            <person name="Rasinkangas P."/>
            <person name="Parkhill J."/>
            <person name="Rea M.C."/>
            <person name="O'Sullivan O."/>
            <person name="Ritari J."/>
            <person name="Douillard F.P."/>
            <person name="Paul Ross R."/>
            <person name="Yang R."/>
            <person name="Briner A.E."/>
            <person name="Felis G.E."/>
            <person name="de Vos W.M."/>
            <person name="Barrangou R."/>
            <person name="Klaenhammer T.R."/>
            <person name="Caufield P.W."/>
            <person name="Cui Y."/>
            <person name="Zhang H."/>
            <person name="O'Toole P.W."/>
        </authorList>
    </citation>
    <scope>NUCLEOTIDE SEQUENCE [LARGE SCALE GENOMIC DNA]</scope>
    <source>
        <strain evidence="1 2">DSM 18527</strain>
    </source>
</reference>
<dbReference type="Proteomes" id="UP000051236">
    <property type="component" value="Unassembled WGS sequence"/>
</dbReference>
<evidence type="ECO:0000313" key="1">
    <source>
        <dbReference type="EMBL" id="KRM35638.1"/>
    </source>
</evidence>
<organism evidence="1 2">
    <name type="scientific">Agrilactobacillus composti DSM 18527 = JCM 14202</name>
    <dbReference type="NCBI Taxonomy" id="1423734"/>
    <lineage>
        <taxon>Bacteria</taxon>
        <taxon>Bacillati</taxon>
        <taxon>Bacillota</taxon>
        <taxon>Bacilli</taxon>
        <taxon>Lactobacillales</taxon>
        <taxon>Lactobacillaceae</taxon>
        <taxon>Agrilactobacillus</taxon>
    </lineage>
</organism>
<comment type="caution">
    <text evidence="1">The sequence shown here is derived from an EMBL/GenBank/DDBJ whole genome shotgun (WGS) entry which is preliminary data.</text>
</comment>
<evidence type="ECO:0000313" key="2">
    <source>
        <dbReference type="Proteomes" id="UP000051236"/>
    </source>
</evidence>
<name>A0A0R1Y7R8_9LACO</name>
<sequence length="140" mass="16539">MNDLINDLLNYAFDHGINFMLTRELKSKTPSLADHEQNMIIINMNWYRQAELPRVISHEIGHMRNKDEGVLYFASPTSHIKIEVAADVRGLEILLPMYYNRYYECPDMDNIDFNTVVEQLAIPERLWKYVIEVTRNYLGE</sequence>
<keyword evidence="2" id="KW-1185">Reference proteome</keyword>
<dbReference type="PATRIC" id="fig|1423734.3.peg.956"/>
<protein>
    <recommendedName>
        <fullName evidence="3">IrrE N-terminal-like domain-containing protein</fullName>
    </recommendedName>
</protein>
<dbReference type="RefSeq" id="WP_052004907.1">
    <property type="nucleotide sequence ID" value="NZ_AZGA01000012.1"/>
</dbReference>
<proteinExistence type="predicted"/>
<accession>A0A0R1Y7R8</accession>
<gene>
    <name evidence="1" type="ORF">FC83_GL000943</name>
</gene>
<dbReference type="EMBL" id="AZGA01000012">
    <property type="protein sequence ID" value="KRM35638.1"/>
    <property type="molecule type" value="Genomic_DNA"/>
</dbReference>